<dbReference type="Proteomes" id="UP000092445">
    <property type="component" value="Unassembled WGS sequence"/>
</dbReference>
<proteinExistence type="predicted"/>
<reference evidence="1" key="2">
    <citation type="submission" date="2020-05" db="UniProtKB">
        <authorList>
            <consortium name="EnsemblMetazoa"/>
        </authorList>
    </citation>
    <scope>IDENTIFICATION</scope>
    <source>
        <strain evidence="1">IAEA</strain>
    </source>
</reference>
<dbReference type="STRING" id="7398.A0A1B0A5F1"/>
<reference evidence="2" key="1">
    <citation type="submission" date="2014-03" db="EMBL/GenBank/DDBJ databases">
        <authorList>
            <person name="Aksoy S."/>
            <person name="Warren W."/>
            <person name="Wilson R.K."/>
        </authorList>
    </citation>
    <scope>NUCLEOTIDE SEQUENCE [LARGE SCALE GENOMIC DNA]</scope>
    <source>
        <strain evidence="2">IAEA</strain>
    </source>
</reference>
<dbReference type="Gene3D" id="1.10.10.2120">
    <property type="match status" value="1"/>
</dbReference>
<evidence type="ECO:0000313" key="2">
    <source>
        <dbReference type="Proteomes" id="UP000092445"/>
    </source>
</evidence>
<dbReference type="AlphaFoldDB" id="A0A1B0A5F1"/>
<dbReference type="PANTHER" id="PTHR34180:SF1">
    <property type="entry name" value="BETA-ALANYL-DOPAMINE_CARCININE HYDROLASE"/>
    <property type="match status" value="1"/>
</dbReference>
<dbReference type="PANTHER" id="PTHR34180">
    <property type="entry name" value="PEPTIDASE C45"/>
    <property type="match status" value="1"/>
</dbReference>
<organism evidence="1 2">
    <name type="scientific">Glossina pallidipes</name>
    <name type="common">Tsetse fly</name>
    <dbReference type="NCBI Taxonomy" id="7398"/>
    <lineage>
        <taxon>Eukaryota</taxon>
        <taxon>Metazoa</taxon>
        <taxon>Ecdysozoa</taxon>
        <taxon>Arthropoda</taxon>
        <taxon>Hexapoda</taxon>
        <taxon>Insecta</taxon>
        <taxon>Pterygota</taxon>
        <taxon>Neoptera</taxon>
        <taxon>Endopterygota</taxon>
        <taxon>Diptera</taxon>
        <taxon>Brachycera</taxon>
        <taxon>Muscomorpha</taxon>
        <taxon>Hippoboscoidea</taxon>
        <taxon>Glossinidae</taxon>
        <taxon>Glossina</taxon>
    </lineage>
</organism>
<sequence>MAATNIPRRQAIPVLYTRGTHYDVGFDMGRTFASLIKSFLQLSIPLNNEYLPLYNTEKGKNAYNETLETVKNSFPQYIRELEGVAEGAQVEFHKEKKWLWQGIEVRGELIND</sequence>
<dbReference type="InterPro" id="IPR047801">
    <property type="entry name" value="Peptidase_C45"/>
</dbReference>
<dbReference type="EnsemblMetazoa" id="GPAI035010-RA">
    <property type="protein sequence ID" value="GPAI035010-PA"/>
    <property type="gene ID" value="GPAI035010"/>
</dbReference>
<accession>A0A1B0A5F1</accession>
<keyword evidence="2" id="KW-1185">Reference proteome</keyword>
<evidence type="ECO:0000313" key="1">
    <source>
        <dbReference type="EnsemblMetazoa" id="GPAI035010-PA"/>
    </source>
</evidence>
<name>A0A1B0A5F1_GLOPL</name>
<dbReference type="VEuPathDB" id="VectorBase:GPAI035010"/>
<protein>
    <submittedName>
        <fullName evidence="1">Uncharacterized protein</fullName>
    </submittedName>
</protein>